<accession>A0ABT7MIJ3</accession>
<protein>
    <submittedName>
        <fullName evidence="1">Uncharacterized protein</fullName>
    </submittedName>
</protein>
<dbReference type="EMBL" id="JASVWF010000011">
    <property type="protein sequence ID" value="MDL5160494.1"/>
    <property type="molecule type" value="Genomic_DNA"/>
</dbReference>
<dbReference type="Proteomes" id="UP001231924">
    <property type="component" value="Unassembled WGS sequence"/>
</dbReference>
<keyword evidence="2" id="KW-1185">Reference proteome</keyword>
<dbReference type="RefSeq" id="WP_286057097.1">
    <property type="nucleotide sequence ID" value="NZ_JASVWF010000011.1"/>
</dbReference>
<comment type="caution">
    <text evidence="1">The sequence shown here is derived from an EMBL/GenBank/DDBJ whole genome shotgun (WGS) entry which is preliminary data.</text>
</comment>
<evidence type="ECO:0000313" key="1">
    <source>
        <dbReference type="EMBL" id="MDL5160494.1"/>
    </source>
</evidence>
<reference evidence="1 2" key="1">
    <citation type="submission" date="2023-06" db="EMBL/GenBank/DDBJ databases">
        <title>Actinomycetospora Odt1-22.</title>
        <authorList>
            <person name="Supong K."/>
        </authorList>
    </citation>
    <scope>NUCLEOTIDE SEQUENCE [LARGE SCALE GENOMIC DNA]</scope>
    <source>
        <strain evidence="1 2">Odt1-22</strain>
    </source>
</reference>
<sequence>MWPFTRRRRAGYARDLLTEDVDLAEFAPFAEAERYLLVFPVGVGLNYVLVVVYQARSGERVHAAHAPGDLRRGGGMENFIEWIATDVRRRDPQAIALLTSWAADRSRGSDELMRSHFAASATGRDSTSRTVLVDQHGRVENVLSRDQECLYAAPSFFPRLSPAEWSEILGLPVRRFTASEWEAAAADVDPDRRIRDAADQESADRHAVHLAFLREMGVAD</sequence>
<proteinExistence type="predicted"/>
<gene>
    <name evidence="1" type="ORF">QRT03_31320</name>
</gene>
<name>A0ABT7MIJ3_9PSEU</name>
<organism evidence="1 2">
    <name type="scientific">Actinomycetospora termitidis</name>
    <dbReference type="NCBI Taxonomy" id="3053470"/>
    <lineage>
        <taxon>Bacteria</taxon>
        <taxon>Bacillati</taxon>
        <taxon>Actinomycetota</taxon>
        <taxon>Actinomycetes</taxon>
        <taxon>Pseudonocardiales</taxon>
        <taxon>Pseudonocardiaceae</taxon>
        <taxon>Actinomycetospora</taxon>
    </lineage>
</organism>
<evidence type="ECO:0000313" key="2">
    <source>
        <dbReference type="Proteomes" id="UP001231924"/>
    </source>
</evidence>